<proteinExistence type="predicted"/>
<evidence type="ECO:0000256" key="1">
    <source>
        <dbReference type="SAM" id="MobiDB-lite"/>
    </source>
</evidence>
<protein>
    <recommendedName>
        <fullName evidence="4">Dehydrogenase</fullName>
    </recommendedName>
</protein>
<sequence length="230" mass="24472">MKRTIPITASQRRPSKTNPTIAVTVYAARGMTIEVHMPSGYAEDEQPSEISSKLPCAEIETGQQRVGRDGERLLSGTDVRIGSGSAGYAGGMAQRKKSGKSGKGAESVEFRSEALAAALEKQDIAAVALALRHGNTVVPLIKPGPRDKPLDGGEVWTYRDPATGDVALLLFSDAANKPDNLPPAVGLQSPAWLRTFLKRHESTITTVFLDIAGPHPMQAPPAELLRALEA</sequence>
<dbReference type="EMBL" id="BAAAMK010000001">
    <property type="protein sequence ID" value="GAA1940740.1"/>
    <property type="molecule type" value="Genomic_DNA"/>
</dbReference>
<feature type="region of interest" description="Disordered" evidence="1">
    <location>
        <begin position="85"/>
        <end position="104"/>
    </location>
</feature>
<evidence type="ECO:0000313" key="2">
    <source>
        <dbReference type="EMBL" id="GAA1940740.1"/>
    </source>
</evidence>
<name>A0ABP5BDG0_9MICO</name>
<keyword evidence="3" id="KW-1185">Reference proteome</keyword>
<evidence type="ECO:0008006" key="4">
    <source>
        <dbReference type="Google" id="ProtNLM"/>
    </source>
</evidence>
<organism evidence="2 3">
    <name type="scientific">Agromyces allii</name>
    <dbReference type="NCBI Taxonomy" id="393607"/>
    <lineage>
        <taxon>Bacteria</taxon>
        <taxon>Bacillati</taxon>
        <taxon>Actinomycetota</taxon>
        <taxon>Actinomycetes</taxon>
        <taxon>Micrococcales</taxon>
        <taxon>Microbacteriaceae</taxon>
        <taxon>Agromyces</taxon>
    </lineage>
</organism>
<gene>
    <name evidence="2" type="ORF">GCM10009717_03810</name>
</gene>
<reference evidence="3" key="1">
    <citation type="journal article" date="2019" name="Int. J. Syst. Evol. Microbiol.">
        <title>The Global Catalogue of Microorganisms (GCM) 10K type strain sequencing project: providing services to taxonomists for standard genome sequencing and annotation.</title>
        <authorList>
            <consortium name="The Broad Institute Genomics Platform"/>
            <consortium name="The Broad Institute Genome Sequencing Center for Infectious Disease"/>
            <person name="Wu L."/>
            <person name="Ma J."/>
        </authorList>
    </citation>
    <scope>NUCLEOTIDE SEQUENCE [LARGE SCALE GENOMIC DNA]</scope>
    <source>
        <strain evidence="3">JCM 13584</strain>
    </source>
</reference>
<evidence type="ECO:0000313" key="3">
    <source>
        <dbReference type="Proteomes" id="UP001499954"/>
    </source>
</evidence>
<dbReference type="Proteomes" id="UP001499954">
    <property type="component" value="Unassembled WGS sequence"/>
</dbReference>
<comment type="caution">
    <text evidence="2">The sequence shown here is derived from an EMBL/GenBank/DDBJ whole genome shotgun (WGS) entry which is preliminary data.</text>
</comment>
<accession>A0ABP5BDG0</accession>